<sequence>MHCEKFSQWCEFFLGGAYGKTPRRGVAFSPLSLAFVMLTVTLSAYPPSARRRLMTERSERMSEEAENHQNVQ</sequence>
<dbReference type="EMBL" id="AAGWRV010000040">
    <property type="protein sequence ID" value="EBS8119362.1"/>
    <property type="molecule type" value="Genomic_DNA"/>
</dbReference>
<feature type="transmembrane region" description="Helical" evidence="2">
    <location>
        <begin position="26"/>
        <end position="45"/>
    </location>
</feature>
<proteinExistence type="predicted"/>
<feature type="compositionally biased region" description="Basic and acidic residues" evidence="1">
    <location>
        <begin position="53"/>
        <end position="72"/>
    </location>
</feature>
<accession>A0A5V0RXZ8</accession>
<evidence type="ECO:0000256" key="1">
    <source>
        <dbReference type="SAM" id="MobiDB-lite"/>
    </source>
</evidence>
<reference evidence="3" key="1">
    <citation type="submission" date="2018-07" db="EMBL/GenBank/DDBJ databases">
        <authorList>
            <consortium name="PulseNet: The National Subtyping Network for Foodborne Disease Surveillance"/>
            <person name="Tarr C.L."/>
            <person name="Trees E."/>
            <person name="Katz L.S."/>
            <person name="Carleton-Romer H.A."/>
            <person name="Stroika S."/>
            <person name="Kucerova Z."/>
            <person name="Roache K.F."/>
            <person name="Sabol A.L."/>
            <person name="Besser J."/>
            <person name="Gerner-Smidt P."/>
        </authorList>
    </citation>
    <scope>NUCLEOTIDE SEQUENCE</scope>
    <source>
        <strain evidence="3">PNUSAS016166</strain>
    </source>
</reference>
<keyword evidence="2" id="KW-1133">Transmembrane helix</keyword>
<keyword evidence="2" id="KW-0472">Membrane</keyword>
<protein>
    <submittedName>
        <fullName evidence="3">Uncharacterized protein</fullName>
    </submittedName>
</protein>
<dbReference type="AlphaFoldDB" id="A0A5V0RXZ8"/>
<name>A0A5V0RXZ8_SALER</name>
<feature type="region of interest" description="Disordered" evidence="1">
    <location>
        <begin position="51"/>
        <end position="72"/>
    </location>
</feature>
<evidence type="ECO:0000256" key="2">
    <source>
        <dbReference type="SAM" id="Phobius"/>
    </source>
</evidence>
<gene>
    <name evidence="3" type="ORF">CE146_23315</name>
</gene>
<evidence type="ECO:0000313" key="3">
    <source>
        <dbReference type="EMBL" id="EBS8119362.1"/>
    </source>
</evidence>
<organism evidence="3">
    <name type="scientific">Salmonella enterica</name>
    <name type="common">Salmonella choleraesuis</name>
    <dbReference type="NCBI Taxonomy" id="28901"/>
    <lineage>
        <taxon>Bacteria</taxon>
        <taxon>Pseudomonadati</taxon>
        <taxon>Pseudomonadota</taxon>
        <taxon>Gammaproteobacteria</taxon>
        <taxon>Enterobacterales</taxon>
        <taxon>Enterobacteriaceae</taxon>
        <taxon>Salmonella</taxon>
    </lineage>
</organism>
<keyword evidence="2" id="KW-0812">Transmembrane</keyword>
<comment type="caution">
    <text evidence="3">The sequence shown here is derived from an EMBL/GenBank/DDBJ whole genome shotgun (WGS) entry which is preliminary data.</text>
</comment>